<dbReference type="Gene3D" id="2.160.20.60">
    <property type="entry name" value="Glutamate synthase, alpha subunit, C-terminal domain"/>
    <property type="match status" value="1"/>
</dbReference>
<evidence type="ECO:0000313" key="1">
    <source>
        <dbReference type="EMBL" id="KAJ7381830.1"/>
    </source>
</evidence>
<dbReference type="Proteomes" id="UP001163046">
    <property type="component" value="Unassembled WGS sequence"/>
</dbReference>
<keyword evidence="2" id="KW-1185">Reference proteome</keyword>
<dbReference type="SUPFAM" id="SSF69336">
    <property type="entry name" value="Alpha subunit of glutamate synthase, C-terminal domain"/>
    <property type="match status" value="1"/>
</dbReference>
<organism evidence="1 2">
    <name type="scientific">Desmophyllum pertusum</name>
    <dbReference type="NCBI Taxonomy" id="174260"/>
    <lineage>
        <taxon>Eukaryota</taxon>
        <taxon>Metazoa</taxon>
        <taxon>Cnidaria</taxon>
        <taxon>Anthozoa</taxon>
        <taxon>Hexacorallia</taxon>
        <taxon>Scleractinia</taxon>
        <taxon>Caryophylliina</taxon>
        <taxon>Caryophylliidae</taxon>
        <taxon>Desmophyllum</taxon>
    </lineage>
</organism>
<dbReference type="EMBL" id="MU825992">
    <property type="protein sequence ID" value="KAJ7381830.1"/>
    <property type="molecule type" value="Genomic_DNA"/>
</dbReference>
<gene>
    <name evidence="1" type="ORF">OS493_038779</name>
</gene>
<proteinExistence type="predicted"/>
<dbReference type="InterPro" id="IPR051394">
    <property type="entry name" value="Glutamate_Synthase"/>
</dbReference>
<evidence type="ECO:0000313" key="2">
    <source>
        <dbReference type="Proteomes" id="UP001163046"/>
    </source>
</evidence>
<dbReference type="GO" id="GO:0016491">
    <property type="term" value="F:oxidoreductase activity"/>
    <property type="evidence" value="ECO:0007669"/>
    <property type="project" value="InterPro"/>
</dbReference>
<protein>
    <submittedName>
        <fullName evidence="1">Uncharacterized protein</fullName>
    </submittedName>
</protein>
<comment type="caution">
    <text evidence="1">The sequence shown here is derived from an EMBL/GenBank/DDBJ whole genome shotgun (WGS) entry which is preliminary data.</text>
</comment>
<dbReference type="AlphaFoldDB" id="A0A9W9ZI21"/>
<sequence>MSGGIAFVLDRKKIFSSLCNQEIVDLEAVTGTDVELVRGLVRDHQQLTGSSVAERLLEDWDSSVKMFVKVMPRDYKRALQQLKEEEEAEVALICVLQ</sequence>
<accession>A0A9W9ZI21</accession>
<name>A0A9W9ZI21_9CNID</name>
<reference evidence="1" key="1">
    <citation type="submission" date="2023-01" db="EMBL/GenBank/DDBJ databases">
        <title>Genome assembly of the deep-sea coral Lophelia pertusa.</title>
        <authorList>
            <person name="Herrera S."/>
            <person name="Cordes E."/>
        </authorList>
    </citation>
    <scope>NUCLEOTIDE SEQUENCE</scope>
    <source>
        <strain evidence="1">USNM1676648</strain>
        <tissue evidence="1">Polyp</tissue>
    </source>
</reference>
<dbReference type="InterPro" id="IPR036485">
    <property type="entry name" value="Glu_synth_asu_C_sf"/>
</dbReference>
<dbReference type="PANTHER" id="PTHR43100:SF1">
    <property type="entry name" value="GLUTAMATE SYNTHASE [NADPH] SMALL CHAIN"/>
    <property type="match status" value="1"/>
</dbReference>
<dbReference type="PANTHER" id="PTHR43100">
    <property type="entry name" value="GLUTAMATE SYNTHASE [NADPH] SMALL CHAIN"/>
    <property type="match status" value="1"/>
</dbReference>